<name>A0A8C9SR90_SCLFO</name>
<dbReference type="CDD" id="cd06127">
    <property type="entry name" value="DEDDh"/>
    <property type="match status" value="1"/>
</dbReference>
<gene>
    <name evidence="11" type="primary">plex9.2</name>
</gene>
<dbReference type="GeneTree" id="ENSGT00390000012715"/>
<dbReference type="FunFam" id="3.30.420.10:FF:000247">
    <property type="entry name" value="Si:ch1073-296i8.2"/>
    <property type="match status" value="1"/>
</dbReference>
<evidence type="ECO:0000313" key="12">
    <source>
        <dbReference type="Proteomes" id="UP000694397"/>
    </source>
</evidence>
<dbReference type="GO" id="GO:0008311">
    <property type="term" value="F:double-stranded DNA 3'-5' DNA exonuclease activity"/>
    <property type="evidence" value="ECO:0007669"/>
    <property type="project" value="UniProtKB-EC"/>
</dbReference>
<dbReference type="InterPro" id="IPR036397">
    <property type="entry name" value="RNaseH_sf"/>
</dbReference>
<dbReference type="GO" id="GO:0005737">
    <property type="term" value="C:cytoplasm"/>
    <property type="evidence" value="ECO:0007669"/>
    <property type="project" value="TreeGrafter"/>
</dbReference>
<dbReference type="InterPro" id="IPR040393">
    <property type="entry name" value="TREX1/2"/>
</dbReference>
<dbReference type="GO" id="GO:0046872">
    <property type="term" value="F:metal ion binding"/>
    <property type="evidence" value="ECO:0007669"/>
    <property type="project" value="UniProtKB-KW"/>
</dbReference>
<keyword evidence="7" id="KW-0269">Exonuclease</keyword>
<dbReference type="Proteomes" id="UP000694397">
    <property type="component" value="Chromosome 5"/>
</dbReference>
<dbReference type="OrthoDB" id="10250935at2759"/>
<evidence type="ECO:0000256" key="1">
    <source>
        <dbReference type="ARBA" id="ARBA00000493"/>
    </source>
</evidence>
<dbReference type="InterPro" id="IPR012337">
    <property type="entry name" value="RNaseH-like_sf"/>
</dbReference>
<dbReference type="SUPFAM" id="SSF53098">
    <property type="entry name" value="Ribonuclease H-like"/>
    <property type="match status" value="1"/>
</dbReference>
<keyword evidence="12" id="KW-1185">Reference proteome</keyword>
<evidence type="ECO:0000259" key="10">
    <source>
        <dbReference type="SMART" id="SM00479"/>
    </source>
</evidence>
<organism evidence="11 12">
    <name type="scientific">Scleropages formosus</name>
    <name type="common">Asian bonytongue</name>
    <name type="synonym">Osteoglossum formosum</name>
    <dbReference type="NCBI Taxonomy" id="113540"/>
    <lineage>
        <taxon>Eukaryota</taxon>
        <taxon>Metazoa</taxon>
        <taxon>Chordata</taxon>
        <taxon>Craniata</taxon>
        <taxon>Vertebrata</taxon>
        <taxon>Euteleostomi</taxon>
        <taxon>Actinopterygii</taxon>
        <taxon>Neopterygii</taxon>
        <taxon>Teleostei</taxon>
        <taxon>Osteoglossocephala</taxon>
        <taxon>Osteoglossomorpha</taxon>
        <taxon>Osteoglossiformes</taxon>
        <taxon>Osteoglossidae</taxon>
        <taxon>Scleropages</taxon>
    </lineage>
</organism>
<comment type="cofactor">
    <cofactor evidence="2">
        <name>Mg(2+)</name>
        <dbReference type="ChEBI" id="CHEBI:18420"/>
    </cofactor>
</comment>
<keyword evidence="8" id="KW-0460">Magnesium</keyword>
<evidence type="ECO:0000256" key="9">
    <source>
        <dbReference type="ARBA" id="ARBA00025769"/>
    </source>
</evidence>
<keyword evidence="5" id="KW-0479">Metal-binding</keyword>
<dbReference type="GO" id="GO:0006308">
    <property type="term" value="P:DNA catabolic process"/>
    <property type="evidence" value="ECO:0007669"/>
    <property type="project" value="TreeGrafter"/>
</dbReference>
<proteinExistence type="inferred from homology"/>
<evidence type="ECO:0000256" key="8">
    <source>
        <dbReference type="ARBA" id="ARBA00022842"/>
    </source>
</evidence>
<accession>A0A8C9SR90</accession>
<evidence type="ECO:0000256" key="3">
    <source>
        <dbReference type="ARBA" id="ARBA00012115"/>
    </source>
</evidence>
<comment type="catalytic activity">
    <reaction evidence="1">
        <text>Exonucleolytic cleavage in the 3'- to 5'-direction to yield nucleoside 5'-phosphates.</text>
        <dbReference type="EC" id="3.1.11.2"/>
    </reaction>
</comment>
<reference evidence="11 12" key="1">
    <citation type="submission" date="2019-04" db="EMBL/GenBank/DDBJ databases">
        <authorList>
            <consortium name="Wellcome Sanger Institute Data Sharing"/>
        </authorList>
    </citation>
    <scope>NUCLEOTIDE SEQUENCE [LARGE SCALE GENOMIC DNA]</scope>
</reference>
<dbReference type="Gene3D" id="3.30.420.10">
    <property type="entry name" value="Ribonuclease H-like superfamily/Ribonuclease H"/>
    <property type="match status" value="1"/>
</dbReference>
<comment type="similarity">
    <text evidence="9">Belongs to the exonuclease superfamily. TREX family.</text>
</comment>
<dbReference type="GO" id="GO:0003676">
    <property type="term" value="F:nucleic acid binding"/>
    <property type="evidence" value="ECO:0007669"/>
    <property type="project" value="InterPro"/>
</dbReference>
<evidence type="ECO:0000256" key="7">
    <source>
        <dbReference type="ARBA" id="ARBA00022839"/>
    </source>
</evidence>
<reference evidence="11" key="3">
    <citation type="submission" date="2025-09" db="UniProtKB">
        <authorList>
            <consortium name="Ensembl"/>
        </authorList>
    </citation>
    <scope>IDENTIFICATION</scope>
</reference>
<feature type="domain" description="Exonuclease" evidence="10">
    <location>
        <begin position="14"/>
        <end position="193"/>
    </location>
</feature>
<evidence type="ECO:0000313" key="11">
    <source>
        <dbReference type="Ensembl" id="ENSSFOP00015041524.1"/>
    </source>
</evidence>
<keyword evidence="4" id="KW-0540">Nuclease</keyword>
<dbReference type="SMART" id="SM00479">
    <property type="entry name" value="EXOIII"/>
    <property type="match status" value="1"/>
</dbReference>
<dbReference type="InterPro" id="IPR013520">
    <property type="entry name" value="Ribonucl_H"/>
</dbReference>
<protein>
    <recommendedName>
        <fullName evidence="3">exodeoxyribonuclease III</fullName>
        <ecNumber evidence="3">3.1.11.2</ecNumber>
    </recommendedName>
</protein>
<dbReference type="PANTHER" id="PTHR13058">
    <property type="entry name" value="THREE PRIME REPAIR EXONUCLEASE 1, 2"/>
    <property type="match status" value="1"/>
</dbReference>
<evidence type="ECO:0000256" key="2">
    <source>
        <dbReference type="ARBA" id="ARBA00001946"/>
    </source>
</evidence>
<evidence type="ECO:0000256" key="4">
    <source>
        <dbReference type="ARBA" id="ARBA00022722"/>
    </source>
</evidence>
<evidence type="ECO:0000256" key="5">
    <source>
        <dbReference type="ARBA" id="ARBA00022723"/>
    </source>
</evidence>
<reference evidence="11" key="2">
    <citation type="submission" date="2025-08" db="UniProtKB">
        <authorList>
            <consortium name="Ensembl"/>
        </authorList>
    </citation>
    <scope>IDENTIFICATION</scope>
</reference>
<dbReference type="AlphaFoldDB" id="A0A8C9SR90"/>
<dbReference type="PANTHER" id="PTHR13058:SF22">
    <property type="entry name" value="EXODEOXYRIBONUCLEASE III"/>
    <property type="match status" value="1"/>
</dbReference>
<dbReference type="Ensembl" id="ENSSFOT00015078695.1">
    <property type="protein sequence ID" value="ENSSFOP00015041524.1"/>
    <property type="gene ID" value="ENSSFOG00015031413.1"/>
</dbReference>
<sequence>MQSSRHHGDDSGHSLVFFDLETTGLDVPTCDIVQMSAVCGDASFNVHMLPRRRMSPQASRVTGFTVQDDALLLHGRRVETVSRQRALITFVDFVRSFSRPVLVAHNAFRFDAPVLARALREFCLQSEMEHVLSGFLDTFLLSKELLGPTGIRKYSQEYLVEHFLKKSYRAHNALEDVKALQELFHHWNPAPSIIRRHIFTMAQLDDPFFALPYLGPRHRFFFQL</sequence>
<evidence type="ECO:0000256" key="6">
    <source>
        <dbReference type="ARBA" id="ARBA00022801"/>
    </source>
</evidence>
<dbReference type="Pfam" id="PF00929">
    <property type="entry name" value="RNase_T"/>
    <property type="match status" value="1"/>
</dbReference>
<keyword evidence="6" id="KW-0378">Hydrolase</keyword>
<dbReference type="EC" id="3.1.11.2" evidence="3"/>